<evidence type="ECO:0000313" key="2">
    <source>
        <dbReference type="Proteomes" id="UP001177023"/>
    </source>
</evidence>
<accession>A0AA36CEJ6</accession>
<sequence>MKTFVSSLLMTSRNWAITRAAQCPYTLTCYRLAGMKATDSLEIKFQEKQILGLRNQTARYSSRRNLARYARNSGSLWKRNIHVIP</sequence>
<evidence type="ECO:0000313" key="1">
    <source>
        <dbReference type="EMBL" id="CAJ0566925.1"/>
    </source>
</evidence>
<comment type="caution">
    <text evidence="1">The sequence shown here is derived from an EMBL/GenBank/DDBJ whole genome shotgun (WGS) entry which is preliminary data.</text>
</comment>
<proteinExistence type="predicted"/>
<dbReference type="Proteomes" id="UP001177023">
    <property type="component" value="Unassembled WGS sequence"/>
</dbReference>
<dbReference type="EMBL" id="CATQJA010001355">
    <property type="protein sequence ID" value="CAJ0566925.1"/>
    <property type="molecule type" value="Genomic_DNA"/>
</dbReference>
<gene>
    <name evidence="1" type="ORF">MSPICULIGERA_LOCUS5503</name>
</gene>
<feature type="non-terminal residue" evidence="1">
    <location>
        <position position="85"/>
    </location>
</feature>
<reference evidence="1" key="1">
    <citation type="submission" date="2023-06" db="EMBL/GenBank/DDBJ databases">
        <authorList>
            <person name="Delattre M."/>
        </authorList>
    </citation>
    <scope>NUCLEOTIDE SEQUENCE</scope>
    <source>
        <strain evidence="1">AF72</strain>
    </source>
</reference>
<keyword evidence="2" id="KW-1185">Reference proteome</keyword>
<protein>
    <submittedName>
        <fullName evidence="1">Uncharacterized protein</fullName>
    </submittedName>
</protein>
<dbReference type="AlphaFoldDB" id="A0AA36CEJ6"/>
<name>A0AA36CEJ6_9BILA</name>
<organism evidence="1 2">
    <name type="scientific">Mesorhabditis spiculigera</name>
    <dbReference type="NCBI Taxonomy" id="96644"/>
    <lineage>
        <taxon>Eukaryota</taxon>
        <taxon>Metazoa</taxon>
        <taxon>Ecdysozoa</taxon>
        <taxon>Nematoda</taxon>
        <taxon>Chromadorea</taxon>
        <taxon>Rhabditida</taxon>
        <taxon>Rhabditina</taxon>
        <taxon>Rhabditomorpha</taxon>
        <taxon>Rhabditoidea</taxon>
        <taxon>Rhabditidae</taxon>
        <taxon>Mesorhabditinae</taxon>
        <taxon>Mesorhabditis</taxon>
    </lineage>
</organism>